<accession>A0A841EZ35</accession>
<evidence type="ECO:0000256" key="3">
    <source>
        <dbReference type="ARBA" id="ARBA00022729"/>
    </source>
</evidence>
<sequence length="527" mass="59733">MKKIFQFLITIASAAGLMSCHDLDIPVTTALTPEIFPQTETQFIQAAGPTYNSFRQSFAVEYWFLQSLSTDEAILPARGGNWFDGGRYEQHHKHTWNPDNAHVQGSWNWLTTTVSTSNQNIFLISKAPESPAKSTSLAELRTMRAMCYFMMMDLWGNVPISTKFGDTTTAKTSPRAEVFKFIEKELQESIPNLSAVVGQETYGRPNKFTAYAILAKMYLNAEVYTGTPRWNDAIIACDNIISSGKYAIESDYRKMFFINNGPQIKEFIFAIPYDASAPNGYMFYARYSLPRSLRAKYSLPFTPSSAASTLPEFYKYFNDAKDVRNQQWITGKQFDYKGNPVMVSTTKKGFDEDYQGADAGVGLSYQVDITPDVIIKKPATFDLGNDEKAWNMGYRNNKFYADSTSATRNQNNDVPIFRYADVLLMKAEAIARGGSATNGQTAISLVNEVRSKRTTSAAWTSVTLQQLYEERAREFAWETWHRNDMIRFGKYEDTWAAKTDKDVKKRLFPIPTNALQLNRSLTQNPGY</sequence>
<evidence type="ECO:0000256" key="4">
    <source>
        <dbReference type="ARBA" id="ARBA00023136"/>
    </source>
</evidence>
<dbReference type="EMBL" id="JACHKT010000029">
    <property type="protein sequence ID" value="MBB6004761.1"/>
    <property type="molecule type" value="Genomic_DNA"/>
</dbReference>
<evidence type="ECO:0000256" key="2">
    <source>
        <dbReference type="ARBA" id="ARBA00006275"/>
    </source>
</evidence>
<evidence type="ECO:0000256" key="1">
    <source>
        <dbReference type="ARBA" id="ARBA00004442"/>
    </source>
</evidence>
<dbReference type="RefSeq" id="WP_184135982.1">
    <property type="nucleotide sequence ID" value="NZ_JACHKT010000029.1"/>
</dbReference>
<protein>
    <recommendedName>
        <fullName evidence="10">Starch-binding associating with outer membrane</fullName>
    </recommendedName>
</protein>
<proteinExistence type="inferred from homology"/>
<evidence type="ECO:0000313" key="8">
    <source>
        <dbReference type="EMBL" id="MBB6004761.1"/>
    </source>
</evidence>
<name>A0A841EZ35_9BACT</name>
<evidence type="ECO:0008006" key="10">
    <source>
        <dbReference type="Google" id="ProtNLM"/>
    </source>
</evidence>
<dbReference type="AlphaFoldDB" id="A0A841EZ35"/>
<comment type="subcellular location">
    <subcellularLocation>
        <location evidence="1">Cell outer membrane</location>
    </subcellularLocation>
</comment>
<dbReference type="InterPro" id="IPR033985">
    <property type="entry name" value="SusD-like_N"/>
</dbReference>
<evidence type="ECO:0000313" key="9">
    <source>
        <dbReference type="Proteomes" id="UP000524404"/>
    </source>
</evidence>
<comment type="similarity">
    <text evidence="2">Belongs to the SusD family.</text>
</comment>
<keyword evidence="4" id="KW-0472">Membrane</keyword>
<evidence type="ECO:0000259" key="7">
    <source>
        <dbReference type="Pfam" id="PF14322"/>
    </source>
</evidence>
<keyword evidence="5" id="KW-0998">Cell outer membrane</keyword>
<dbReference type="Pfam" id="PF14322">
    <property type="entry name" value="SusD-like_3"/>
    <property type="match status" value="1"/>
</dbReference>
<reference evidence="8 9" key="1">
    <citation type="submission" date="2020-08" db="EMBL/GenBank/DDBJ databases">
        <title>Functional genomics of gut bacteria from endangered species of beetles.</title>
        <authorList>
            <person name="Carlos-Shanley C."/>
        </authorList>
    </citation>
    <scope>NUCLEOTIDE SEQUENCE [LARGE SCALE GENOMIC DNA]</scope>
    <source>
        <strain evidence="8 9">S00070</strain>
    </source>
</reference>
<keyword evidence="9" id="KW-1185">Reference proteome</keyword>
<keyword evidence="3" id="KW-0732">Signal</keyword>
<dbReference type="GO" id="GO:0009279">
    <property type="term" value="C:cell outer membrane"/>
    <property type="evidence" value="ECO:0007669"/>
    <property type="project" value="UniProtKB-SubCell"/>
</dbReference>
<comment type="caution">
    <text evidence="8">The sequence shown here is derived from an EMBL/GenBank/DDBJ whole genome shotgun (WGS) entry which is preliminary data.</text>
</comment>
<dbReference type="PROSITE" id="PS51257">
    <property type="entry name" value="PROKAR_LIPOPROTEIN"/>
    <property type="match status" value="1"/>
</dbReference>
<organism evidence="8 9">
    <name type="scientific">Arcicella rosea</name>
    <dbReference type="NCBI Taxonomy" id="502909"/>
    <lineage>
        <taxon>Bacteria</taxon>
        <taxon>Pseudomonadati</taxon>
        <taxon>Bacteroidota</taxon>
        <taxon>Cytophagia</taxon>
        <taxon>Cytophagales</taxon>
        <taxon>Flectobacillaceae</taxon>
        <taxon>Arcicella</taxon>
    </lineage>
</organism>
<feature type="domain" description="SusD-like N-terminal" evidence="7">
    <location>
        <begin position="89"/>
        <end position="219"/>
    </location>
</feature>
<dbReference type="Gene3D" id="1.25.40.390">
    <property type="match status" value="1"/>
</dbReference>
<dbReference type="InterPro" id="IPR011990">
    <property type="entry name" value="TPR-like_helical_dom_sf"/>
</dbReference>
<dbReference type="Pfam" id="PF07980">
    <property type="entry name" value="SusD_RagB"/>
    <property type="match status" value="1"/>
</dbReference>
<dbReference type="SUPFAM" id="SSF48452">
    <property type="entry name" value="TPR-like"/>
    <property type="match status" value="1"/>
</dbReference>
<evidence type="ECO:0000259" key="6">
    <source>
        <dbReference type="Pfam" id="PF07980"/>
    </source>
</evidence>
<feature type="domain" description="RagB/SusD" evidence="6">
    <location>
        <begin position="317"/>
        <end position="527"/>
    </location>
</feature>
<gene>
    <name evidence="8" type="ORF">HNP25_003431</name>
</gene>
<evidence type="ECO:0000256" key="5">
    <source>
        <dbReference type="ARBA" id="ARBA00023237"/>
    </source>
</evidence>
<dbReference type="InterPro" id="IPR012944">
    <property type="entry name" value="SusD_RagB_dom"/>
</dbReference>
<dbReference type="Proteomes" id="UP000524404">
    <property type="component" value="Unassembled WGS sequence"/>
</dbReference>